<dbReference type="InterPro" id="IPR027417">
    <property type="entry name" value="P-loop_NTPase"/>
</dbReference>
<feature type="domain" description="AAA" evidence="1">
    <location>
        <begin position="4"/>
        <end position="180"/>
    </location>
</feature>
<dbReference type="STRING" id="392015.SAMN05421543_11533"/>
<dbReference type="RefSeq" id="WP_074953947.1">
    <property type="nucleotide sequence ID" value="NZ_FPBV01000015.1"/>
</dbReference>
<name>A0A1I7KCQ3_9BACL</name>
<dbReference type="InterPro" id="IPR050678">
    <property type="entry name" value="DNA_Partitioning_ATPase"/>
</dbReference>
<dbReference type="PANTHER" id="PTHR13696:SF99">
    <property type="entry name" value="COBYRINIC ACID AC-DIAMIDE SYNTHASE"/>
    <property type="match status" value="1"/>
</dbReference>
<sequence length="272" mass="30729">MATVFTFGIQKGGVGKTTTTGITAWLLSQKYRVLAVDFDSQGNLTQLLTGYDDLQIFREKTVLEAIKTRNPREYIYKVSDNLHILPADDFLSQFARWLYTEYRGRQKATVLKETLAVVSDDYDYILIDLPPNLGEQTINGITAADHNIVVLQAEPFCYNALGNYLEILVATQEQVNPAMNVLGILTSVIDPRTGVGQGILARTRDEYKDLVFDTIIHRRARVAEFAITGIEQRTKNDREALQMYESFIEELMTRVSEYESRTVAATNEPADN</sequence>
<evidence type="ECO:0000259" key="1">
    <source>
        <dbReference type="Pfam" id="PF13614"/>
    </source>
</evidence>
<accession>A0A1I7KCQ3</accession>
<dbReference type="SUPFAM" id="SSF52540">
    <property type="entry name" value="P-loop containing nucleoside triphosphate hydrolases"/>
    <property type="match status" value="1"/>
</dbReference>
<dbReference type="OrthoDB" id="9815116at2"/>
<proteinExistence type="predicted"/>
<dbReference type="InterPro" id="IPR025669">
    <property type="entry name" value="AAA_dom"/>
</dbReference>
<dbReference type="AlphaFoldDB" id="A0A1I7KCQ3"/>
<keyword evidence="3" id="KW-1185">Reference proteome</keyword>
<reference evidence="3" key="1">
    <citation type="submission" date="2016-10" db="EMBL/GenBank/DDBJ databases">
        <authorList>
            <person name="Varghese N."/>
        </authorList>
    </citation>
    <scope>NUCLEOTIDE SEQUENCE [LARGE SCALE GENOMIC DNA]</scope>
    <source>
        <strain evidence="3">DSM 17980</strain>
    </source>
</reference>
<dbReference type="Pfam" id="PF13614">
    <property type="entry name" value="AAA_31"/>
    <property type="match status" value="1"/>
</dbReference>
<dbReference type="EMBL" id="FPBV01000015">
    <property type="protein sequence ID" value="SFU95179.1"/>
    <property type="molecule type" value="Genomic_DNA"/>
</dbReference>
<dbReference type="CDD" id="cd02042">
    <property type="entry name" value="ParAB_family"/>
    <property type="match status" value="1"/>
</dbReference>
<dbReference type="PANTHER" id="PTHR13696">
    <property type="entry name" value="P-LOOP CONTAINING NUCLEOSIDE TRIPHOSPHATE HYDROLASE"/>
    <property type="match status" value="1"/>
</dbReference>
<evidence type="ECO:0000313" key="2">
    <source>
        <dbReference type="EMBL" id="SFU95179.1"/>
    </source>
</evidence>
<gene>
    <name evidence="2" type="ORF">SAMN05421543_11533</name>
</gene>
<evidence type="ECO:0000313" key="3">
    <source>
        <dbReference type="Proteomes" id="UP000183508"/>
    </source>
</evidence>
<dbReference type="Proteomes" id="UP000183508">
    <property type="component" value="Unassembled WGS sequence"/>
</dbReference>
<organism evidence="2 3">
    <name type="scientific">Alicyclobacillus macrosporangiidus</name>
    <dbReference type="NCBI Taxonomy" id="392015"/>
    <lineage>
        <taxon>Bacteria</taxon>
        <taxon>Bacillati</taxon>
        <taxon>Bacillota</taxon>
        <taxon>Bacilli</taxon>
        <taxon>Bacillales</taxon>
        <taxon>Alicyclobacillaceae</taxon>
        <taxon>Alicyclobacillus</taxon>
    </lineage>
</organism>
<protein>
    <submittedName>
        <fullName evidence="2">Chromosome partitioning protein</fullName>
    </submittedName>
</protein>
<dbReference type="Gene3D" id="3.40.50.300">
    <property type="entry name" value="P-loop containing nucleotide triphosphate hydrolases"/>
    <property type="match status" value="1"/>
</dbReference>